<evidence type="ECO:0000313" key="2">
    <source>
        <dbReference type="Proteomes" id="UP000827986"/>
    </source>
</evidence>
<reference evidence="1" key="1">
    <citation type="submission" date="2021-09" db="EMBL/GenBank/DDBJ databases">
        <title>The genome of Mauremys mutica provides insights into the evolution of semi-aquatic lifestyle.</title>
        <authorList>
            <person name="Gong S."/>
            <person name="Gao Y."/>
        </authorList>
    </citation>
    <scope>NUCLEOTIDE SEQUENCE</scope>
    <source>
        <strain evidence="1">MM-2020</strain>
        <tissue evidence="1">Muscle</tissue>
    </source>
</reference>
<dbReference type="Proteomes" id="UP000827986">
    <property type="component" value="Unassembled WGS sequence"/>
</dbReference>
<dbReference type="AlphaFoldDB" id="A0A9D4ARD6"/>
<comment type="caution">
    <text evidence="1">The sequence shown here is derived from an EMBL/GenBank/DDBJ whole genome shotgun (WGS) entry which is preliminary data.</text>
</comment>
<keyword evidence="2" id="KW-1185">Reference proteome</keyword>
<gene>
    <name evidence="1" type="ORF">KIL84_017146</name>
</gene>
<protein>
    <submittedName>
        <fullName evidence="1">Uncharacterized protein</fullName>
    </submittedName>
</protein>
<sequence>MGIKVSGLSRPFFASAKEKKKGVGIIFGKYVILPIENQLKNKEGPFILLKNTIARVLLTVGTVYAAEQQQKTYFRISLKHGNTLKKGKLYLEERQISYWQINKVDRQAGVILTFM</sequence>
<name>A0A9D4ARD6_9SAUR</name>
<accession>A0A9D4ARD6</accession>
<organism evidence="1 2">
    <name type="scientific">Mauremys mutica</name>
    <name type="common">yellowpond turtle</name>
    <dbReference type="NCBI Taxonomy" id="74926"/>
    <lineage>
        <taxon>Eukaryota</taxon>
        <taxon>Metazoa</taxon>
        <taxon>Chordata</taxon>
        <taxon>Craniata</taxon>
        <taxon>Vertebrata</taxon>
        <taxon>Euteleostomi</taxon>
        <taxon>Archelosauria</taxon>
        <taxon>Testudinata</taxon>
        <taxon>Testudines</taxon>
        <taxon>Cryptodira</taxon>
        <taxon>Durocryptodira</taxon>
        <taxon>Testudinoidea</taxon>
        <taxon>Geoemydidae</taxon>
        <taxon>Geoemydinae</taxon>
        <taxon>Mauremys</taxon>
    </lineage>
</organism>
<evidence type="ECO:0000313" key="1">
    <source>
        <dbReference type="EMBL" id="KAH1173307.1"/>
    </source>
</evidence>
<proteinExistence type="predicted"/>
<dbReference type="EMBL" id="JAHDVG010000482">
    <property type="protein sequence ID" value="KAH1173307.1"/>
    <property type="molecule type" value="Genomic_DNA"/>
</dbReference>